<keyword evidence="5 8" id="KW-0812">Transmembrane</keyword>
<evidence type="ECO:0000256" key="5">
    <source>
        <dbReference type="ARBA" id="ARBA00022692"/>
    </source>
</evidence>
<dbReference type="EMBL" id="DF952453">
    <property type="protein sequence ID" value="GAN45962.1"/>
    <property type="molecule type" value="Genomic_DNA"/>
</dbReference>
<evidence type="ECO:0000256" key="2">
    <source>
        <dbReference type="ARBA" id="ARBA00022475"/>
    </source>
</evidence>
<dbReference type="HOGENOM" id="CLU_815139_0_0_6"/>
<evidence type="ECO:0000256" key="1">
    <source>
        <dbReference type="ARBA" id="ARBA00004651"/>
    </source>
</evidence>
<evidence type="ECO:0000256" key="6">
    <source>
        <dbReference type="ARBA" id="ARBA00022989"/>
    </source>
</evidence>
<dbReference type="GO" id="GO:0009103">
    <property type="term" value="P:lipopolysaccharide biosynthetic process"/>
    <property type="evidence" value="ECO:0007669"/>
    <property type="project" value="TreeGrafter"/>
</dbReference>
<evidence type="ECO:0000313" key="9">
    <source>
        <dbReference type="EMBL" id="GAN45962.1"/>
    </source>
</evidence>
<feature type="non-terminal residue" evidence="9">
    <location>
        <position position="341"/>
    </location>
</feature>
<feature type="transmembrane region" description="Helical" evidence="8">
    <location>
        <begin position="286"/>
        <end position="306"/>
    </location>
</feature>
<keyword evidence="3" id="KW-0328">Glycosyltransferase</keyword>
<evidence type="ECO:0000256" key="4">
    <source>
        <dbReference type="ARBA" id="ARBA00022679"/>
    </source>
</evidence>
<feature type="transmembrane region" description="Helical" evidence="8">
    <location>
        <begin position="201"/>
        <end position="225"/>
    </location>
</feature>
<protein>
    <submittedName>
        <fullName evidence="9">Uncharacterized protein</fullName>
    </submittedName>
</protein>
<feature type="transmembrane region" description="Helical" evidence="8">
    <location>
        <begin position="111"/>
        <end position="143"/>
    </location>
</feature>
<organism evidence="9">
    <name type="scientific">Mizugakiibacter sediminis</name>
    <dbReference type="NCBI Taxonomy" id="1475481"/>
    <lineage>
        <taxon>Bacteria</taxon>
        <taxon>Pseudomonadati</taxon>
        <taxon>Pseudomonadota</taxon>
        <taxon>Gammaproteobacteria</taxon>
        <taxon>Lysobacterales</taxon>
        <taxon>Rhodanobacteraceae</taxon>
        <taxon>Mizugakiibacter</taxon>
    </lineage>
</organism>
<sequence length="341" mass="37189">MNDPLRRLLASRWTWAALLLPLALLLPPIPIDETRYLTATWEMTLSGHWLLPTVNGALYTDKSPFLFWLIASGWKVFGVHTWVARALALAVTWTMLELLRRLARRFALDAAAMWLLAGCAGIAIFASAIMFDLLLAACVLLAMHALLDLDAARWRRGVGVLGAAIGLGVLAKGPVVLLHVMGAALLAPWWSATARAAKARWYGALAAGIGLGAAIALAWLLPAAWLGGPQYWEPLLQKVSGRLHESFAHARPPWWYLPLLPVLLLPWTLALRAPRAAWAALWRERAGRFALAWCVPPFLAFCLISGKQVHYLIPLLPALALAGAVVLAQTGARVAARLYAL</sequence>
<reference evidence="9" key="1">
    <citation type="submission" date="2015-03" db="EMBL/GenBank/DDBJ databases">
        <title>Draft genome sequence of Mizugakiibacter sediminis skMP5.</title>
        <authorList>
            <person name="Watanabe T."/>
            <person name="Kojima H."/>
            <person name="Fukui M."/>
        </authorList>
    </citation>
    <scope>NUCLEOTIDE SEQUENCE</scope>
    <source>
        <strain evidence="9">SkMP5</strain>
    </source>
</reference>
<dbReference type="AlphaFoldDB" id="A0A0U1PCX4"/>
<proteinExistence type="predicted"/>
<feature type="transmembrane region" description="Helical" evidence="8">
    <location>
        <begin position="163"/>
        <end position="189"/>
    </location>
</feature>
<evidence type="ECO:0000256" key="8">
    <source>
        <dbReference type="SAM" id="Phobius"/>
    </source>
</evidence>
<comment type="subcellular location">
    <subcellularLocation>
        <location evidence="1">Cell membrane</location>
        <topology evidence="1">Multi-pass membrane protein</topology>
    </subcellularLocation>
</comment>
<evidence type="ECO:0000256" key="3">
    <source>
        <dbReference type="ARBA" id="ARBA00022676"/>
    </source>
</evidence>
<dbReference type="GO" id="GO:0005886">
    <property type="term" value="C:plasma membrane"/>
    <property type="evidence" value="ECO:0007669"/>
    <property type="project" value="UniProtKB-SubCell"/>
</dbReference>
<dbReference type="GO" id="GO:0016763">
    <property type="term" value="F:pentosyltransferase activity"/>
    <property type="evidence" value="ECO:0007669"/>
    <property type="project" value="TreeGrafter"/>
</dbReference>
<dbReference type="GO" id="GO:0010041">
    <property type="term" value="P:response to iron(III) ion"/>
    <property type="evidence" value="ECO:0007669"/>
    <property type="project" value="TreeGrafter"/>
</dbReference>
<dbReference type="InterPro" id="IPR050297">
    <property type="entry name" value="LipidA_mod_glycosyltrf_83"/>
</dbReference>
<gene>
    <name evidence="9" type="ORF">MBSD_2565</name>
</gene>
<keyword evidence="6 8" id="KW-1133">Transmembrane helix</keyword>
<keyword evidence="2" id="KW-1003">Cell membrane</keyword>
<accession>A0A0U1PCX4</accession>
<keyword evidence="4" id="KW-0808">Transferase</keyword>
<name>A0A0U1PCX4_9GAMM</name>
<feature type="transmembrane region" description="Helical" evidence="8">
    <location>
        <begin position="312"/>
        <end position="336"/>
    </location>
</feature>
<evidence type="ECO:0000256" key="7">
    <source>
        <dbReference type="ARBA" id="ARBA00023136"/>
    </source>
</evidence>
<dbReference type="PANTHER" id="PTHR33908">
    <property type="entry name" value="MANNOSYLTRANSFERASE YKCB-RELATED"/>
    <property type="match status" value="1"/>
</dbReference>
<dbReference type="PANTHER" id="PTHR33908:SF3">
    <property type="entry name" value="UNDECAPRENYL PHOSPHATE-ALPHA-4-AMINO-4-DEOXY-L-ARABINOSE ARABINOSYL TRANSFERASE"/>
    <property type="match status" value="1"/>
</dbReference>
<keyword evidence="7 8" id="KW-0472">Membrane</keyword>
<feature type="transmembrane region" description="Helical" evidence="8">
    <location>
        <begin position="254"/>
        <end position="274"/>
    </location>
</feature>